<dbReference type="AlphaFoldDB" id="A0A813FAI5"/>
<proteinExistence type="predicted"/>
<gene>
    <name evidence="1" type="ORF">PGLA1383_LOCUS28381</name>
</gene>
<sequence>MLLGNCFPFGCAYNSSRVLLGNCCFSHLHCGSMPYWFSAQFLLLCASGRCCLHRTHRRGRPLYCLGRLVGARLNGIQGSATLHERKELRRFAVTDLAEIPWRRYLRASLELDIIADFGRGKTKVLEWQGMGVRTITTTTTSQVNGA</sequence>
<organism evidence="1 2">
    <name type="scientific">Polarella glacialis</name>
    <name type="common">Dinoflagellate</name>
    <dbReference type="NCBI Taxonomy" id="89957"/>
    <lineage>
        <taxon>Eukaryota</taxon>
        <taxon>Sar</taxon>
        <taxon>Alveolata</taxon>
        <taxon>Dinophyceae</taxon>
        <taxon>Suessiales</taxon>
        <taxon>Suessiaceae</taxon>
        <taxon>Polarella</taxon>
    </lineage>
</organism>
<dbReference type="EMBL" id="CAJNNV010024751">
    <property type="protein sequence ID" value="CAE8610568.1"/>
    <property type="molecule type" value="Genomic_DNA"/>
</dbReference>
<protein>
    <submittedName>
        <fullName evidence="1">Uncharacterized protein</fullName>
    </submittedName>
</protein>
<evidence type="ECO:0000313" key="2">
    <source>
        <dbReference type="Proteomes" id="UP000654075"/>
    </source>
</evidence>
<comment type="caution">
    <text evidence="1">The sequence shown here is derived from an EMBL/GenBank/DDBJ whole genome shotgun (WGS) entry which is preliminary data.</text>
</comment>
<evidence type="ECO:0000313" key="1">
    <source>
        <dbReference type="EMBL" id="CAE8610568.1"/>
    </source>
</evidence>
<reference evidence="1" key="1">
    <citation type="submission" date="2021-02" db="EMBL/GenBank/DDBJ databases">
        <authorList>
            <person name="Dougan E. K."/>
            <person name="Rhodes N."/>
            <person name="Thang M."/>
            <person name="Chan C."/>
        </authorList>
    </citation>
    <scope>NUCLEOTIDE SEQUENCE</scope>
</reference>
<name>A0A813FAI5_POLGL</name>
<accession>A0A813FAI5</accession>
<dbReference type="Proteomes" id="UP000654075">
    <property type="component" value="Unassembled WGS sequence"/>
</dbReference>
<keyword evidence="2" id="KW-1185">Reference proteome</keyword>